<dbReference type="SUPFAM" id="SSF81321">
    <property type="entry name" value="Family A G protein-coupled receptor-like"/>
    <property type="match status" value="1"/>
</dbReference>
<evidence type="ECO:0000313" key="9">
    <source>
        <dbReference type="EMBL" id="KAH3841602.1"/>
    </source>
</evidence>
<evidence type="ECO:0000256" key="2">
    <source>
        <dbReference type="ARBA" id="ARBA00022475"/>
    </source>
</evidence>
<reference evidence="9" key="2">
    <citation type="submission" date="2020-11" db="EMBL/GenBank/DDBJ databases">
        <authorList>
            <person name="McCartney M.A."/>
            <person name="Auch B."/>
            <person name="Kono T."/>
            <person name="Mallez S."/>
            <person name="Becker A."/>
            <person name="Gohl D.M."/>
            <person name="Silverstein K.A.T."/>
            <person name="Koren S."/>
            <person name="Bechman K.B."/>
            <person name="Herman A."/>
            <person name="Abrahante J.E."/>
            <person name="Garbe J."/>
        </authorList>
    </citation>
    <scope>NUCLEOTIDE SEQUENCE</scope>
    <source>
        <strain evidence="9">Duluth1</strain>
        <tissue evidence="9">Whole animal</tissue>
    </source>
</reference>
<evidence type="ECO:0000259" key="8">
    <source>
        <dbReference type="PROSITE" id="PS50262"/>
    </source>
</evidence>
<gene>
    <name evidence="9" type="ORF">DPMN_115073</name>
</gene>
<dbReference type="EMBL" id="JAIWYP010000004">
    <property type="protein sequence ID" value="KAH3841602.1"/>
    <property type="molecule type" value="Genomic_DNA"/>
</dbReference>
<keyword evidence="6" id="KW-0675">Receptor</keyword>
<dbReference type="PANTHER" id="PTHR24241">
    <property type="entry name" value="NEUROPEPTIDE RECEPTOR-RELATED G-PROTEIN COUPLED RECEPTOR"/>
    <property type="match status" value="1"/>
</dbReference>
<organism evidence="9 10">
    <name type="scientific">Dreissena polymorpha</name>
    <name type="common">Zebra mussel</name>
    <name type="synonym">Mytilus polymorpha</name>
    <dbReference type="NCBI Taxonomy" id="45954"/>
    <lineage>
        <taxon>Eukaryota</taxon>
        <taxon>Metazoa</taxon>
        <taxon>Spiralia</taxon>
        <taxon>Lophotrochozoa</taxon>
        <taxon>Mollusca</taxon>
        <taxon>Bivalvia</taxon>
        <taxon>Autobranchia</taxon>
        <taxon>Heteroconchia</taxon>
        <taxon>Euheterodonta</taxon>
        <taxon>Imparidentia</taxon>
        <taxon>Neoheterodontei</taxon>
        <taxon>Myida</taxon>
        <taxon>Dreissenoidea</taxon>
        <taxon>Dreissenidae</taxon>
        <taxon>Dreissena</taxon>
    </lineage>
</organism>
<dbReference type="AlphaFoldDB" id="A0A9D4KLT1"/>
<keyword evidence="3 7" id="KW-0812">Transmembrane</keyword>
<sequence length="144" mass="16577">MEHAINVTDPNFALIGCLNSMHDIELDKTYRLLIFYAIVCLCIFGSILVILWTILNNRVSINYKNKHHSRVNIFILNLIVAVLVILLAVAPQIIWEYSDRQWLAGDFMCRVFKFLQTFSMTASNYMLVVIAIGRRQAVMAPLKE</sequence>
<evidence type="ECO:0000256" key="4">
    <source>
        <dbReference type="ARBA" id="ARBA00022989"/>
    </source>
</evidence>
<feature type="transmembrane region" description="Helical" evidence="7">
    <location>
        <begin position="114"/>
        <end position="133"/>
    </location>
</feature>
<dbReference type="Gene3D" id="1.20.1070.10">
    <property type="entry name" value="Rhodopsin 7-helix transmembrane proteins"/>
    <property type="match status" value="1"/>
</dbReference>
<dbReference type="PROSITE" id="PS50262">
    <property type="entry name" value="G_PROTEIN_RECEP_F1_2"/>
    <property type="match status" value="1"/>
</dbReference>
<keyword evidence="4 7" id="KW-1133">Transmembrane helix</keyword>
<evidence type="ECO:0000256" key="5">
    <source>
        <dbReference type="ARBA" id="ARBA00023136"/>
    </source>
</evidence>
<keyword evidence="2" id="KW-1003">Cell membrane</keyword>
<feature type="domain" description="G-protein coupled receptors family 1 profile" evidence="8">
    <location>
        <begin position="45"/>
        <end position="144"/>
    </location>
</feature>
<dbReference type="PRINTS" id="PR00237">
    <property type="entry name" value="GPCRRHODOPSN"/>
</dbReference>
<keyword evidence="5 7" id="KW-0472">Membrane</keyword>
<reference evidence="9" key="1">
    <citation type="journal article" date="2019" name="bioRxiv">
        <title>The Genome of the Zebra Mussel, Dreissena polymorpha: A Resource for Invasive Species Research.</title>
        <authorList>
            <person name="McCartney M.A."/>
            <person name="Auch B."/>
            <person name="Kono T."/>
            <person name="Mallez S."/>
            <person name="Zhang Y."/>
            <person name="Obille A."/>
            <person name="Becker A."/>
            <person name="Abrahante J.E."/>
            <person name="Garbe J."/>
            <person name="Badalamenti J.P."/>
            <person name="Herman A."/>
            <person name="Mangelson H."/>
            <person name="Liachko I."/>
            <person name="Sullivan S."/>
            <person name="Sone E.D."/>
            <person name="Koren S."/>
            <person name="Silverstein K.A.T."/>
            <person name="Beckman K.B."/>
            <person name="Gohl D.M."/>
        </authorList>
    </citation>
    <scope>NUCLEOTIDE SEQUENCE</scope>
    <source>
        <strain evidence="9">Duluth1</strain>
        <tissue evidence="9">Whole animal</tissue>
    </source>
</reference>
<evidence type="ECO:0000256" key="7">
    <source>
        <dbReference type="SAM" id="Phobius"/>
    </source>
</evidence>
<dbReference type="GO" id="GO:0032870">
    <property type="term" value="P:cellular response to hormone stimulus"/>
    <property type="evidence" value="ECO:0007669"/>
    <property type="project" value="TreeGrafter"/>
</dbReference>
<dbReference type="InterPro" id="IPR000276">
    <property type="entry name" value="GPCR_Rhodpsn"/>
</dbReference>
<accession>A0A9D4KLT1</accession>
<evidence type="ECO:0000256" key="1">
    <source>
        <dbReference type="ARBA" id="ARBA00004651"/>
    </source>
</evidence>
<dbReference type="GO" id="GO:0042277">
    <property type="term" value="F:peptide binding"/>
    <property type="evidence" value="ECO:0007669"/>
    <property type="project" value="TreeGrafter"/>
</dbReference>
<evidence type="ECO:0000256" key="3">
    <source>
        <dbReference type="ARBA" id="ARBA00022692"/>
    </source>
</evidence>
<comment type="caution">
    <text evidence="9">The sequence shown here is derived from an EMBL/GenBank/DDBJ whole genome shotgun (WGS) entry which is preliminary data.</text>
</comment>
<feature type="transmembrane region" description="Helical" evidence="7">
    <location>
        <begin position="74"/>
        <end position="94"/>
    </location>
</feature>
<dbReference type="InterPro" id="IPR017452">
    <property type="entry name" value="GPCR_Rhodpsn_7TM"/>
</dbReference>
<dbReference type="Pfam" id="PF00001">
    <property type="entry name" value="7tm_1"/>
    <property type="match status" value="1"/>
</dbReference>
<feature type="transmembrane region" description="Helical" evidence="7">
    <location>
        <begin position="33"/>
        <end position="54"/>
    </location>
</feature>
<evidence type="ECO:0000313" key="10">
    <source>
        <dbReference type="Proteomes" id="UP000828390"/>
    </source>
</evidence>
<proteinExistence type="predicted"/>
<dbReference type="GO" id="GO:0005886">
    <property type="term" value="C:plasma membrane"/>
    <property type="evidence" value="ECO:0007669"/>
    <property type="project" value="UniProtKB-SubCell"/>
</dbReference>
<keyword evidence="10" id="KW-1185">Reference proteome</keyword>
<dbReference type="GO" id="GO:0004930">
    <property type="term" value="F:G protein-coupled receptor activity"/>
    <property type="evidence" value="ECO:0007669"/>
    <property type="project" value="InterPro"/>
</dbReference>
<comment type="subcellular location">
    <subcellularLocation>
        <location evidence="1">Cell membrane</location>
        <topology evidence="1">Multi-pass membrane protein</topology>
    </subcellularLocation>
</comment>
<name>A0A9D4KLT1_DREPO</name>
<protein>
    <recommendedName>
        <fullName evidence="8">G-protein coupled receptors family 1 profile domain-containing protein</fullName>
    </recommendedName>
</protein>
<dbReference type="Proteomes" id="UP000828390">
    <property type="component" value="Unassembled WGS sequence"/>
</dbReference>
<evidence type="ECO:0000256" key="6">
    <source>
        <dbReference type="ARBA" id="ARBA00023170"/>
    </source>
</evidence>
<dbReference type="PANTHER" id="PTHR24241:SF83">
    <property type="entry name" value="G-PROTEIN COUPLED RECEPTOR 150-RELATED"/>
    <property type="match status" value="1"/>
</dbReference>